<keyword evidence="2" id="KW-1185">Reference proteome</keyword>
<dbReference type="eggNOG" id="ENOG50316SQ">
    <property type="taxonomic scope" value="Bacteria"/>
</dbReference>
<dbReference type="EMBL" id="CP002599">
    <property type="protein sequence ID" value="AEA59755.1"/>
    <property type="molecule type" value="Genomic_DNA"/>
</dbReference>
<dbReference type="RefSeq" id="WP_013697106.1">
    <property type="nucleotide sequence ID" value="NC_015381.1"/>
</dbReference>
<name>F2L9J2_BURGS</name>
<evidence type="ECO:0000313" key="2">
    <source>
        <dbReference type="Proteomes" id="UP000008316"/>
    </source>
</evidence>
<protein>
    <submittedName>
        <fullName evidence="1">Beta-hexosaminidase</fullName>
    </submittedName>
</protein>
<dbReference type="AlphaFoldDB" id="F2L9J2"/>
<gene>
    <name evidence="1" type="ordered locus">bgla_1g10720</name>
</gene>
<dbReference type="KEGG" id="bgd:bgla_1g10720"/>
<reference evidence="1 2" key="1">
    <citation type="journal article" date="2011" name="J. Bacteriol.">
        <title>Complete genome sequence of Burkholderia gladioli BSR3.</title>
        <authorList>
            <person name="Seo Y.S."/>
            <person name="Lim J."/>
            <person name="Choi B.S."/>
            <person name="Kim H."/>
            <person name="Goo E."/>
            <person name="Lee B."/>
            <person name="Lim J.S."/>
            <person name="Choi I.Y."/>
            <person name="Moon J.S."/>
            <person name="Kim J."/>
            <person name="Hwang I."/>
        </authorList>
    </citation>
    <scope>NUCLEOTIDE SEQUENCE [LARGE SCALE GENOMIC DNA]</scope>
    <source>
        <strain evidence="1 2">BSR3</strain>
    </source>
</reference>
<organism evidence="1 2">
    <name type="scientific">Burkholderia gladioli (strain BSR3)</name>
    <dbReference type="NCBI Taxonomy" id="999541"/>
    <lineage>
        <taxon>Bacteria</taxon>
        <taxon>Pseudomonadati</taxon>
        <taxon>Pseudomonadota</taxon>
        <taxon>Betaproteobacteria</taxon>
        <taxon>Burkholderiales</taxon>
        <taxon>Burkholderiaceae</taxon>
        <taxon>Burkholderia</taxon>
    </lineage>
</organism>
<dbReference type="HOGENOM" id="CLU_2068734_0_0_4"/>
<sequence length="112" mass="12603">MPRQAHPFVQTQRNDTLSVRTRVHYDRDARRPTTPILVGTTVVMRRPLPNSIYTEYLIMDGNQVVRTQISVPSEADCKSALDARAALKKVADDAITRAKRRSRKAAKEPACS</sequence>
<accession>F2L9J2</accession>
<proteinExistence type="predicted"/>
<dbReference type="STRING" id="999541.bgla_1g10720"/>
<evidence type="ECO:0000313" key="1">
    <source>
        <dbReference type="EMBL" id="AEA59755.1"/>
    </source>
</evidence>
<dbReference type="Proteomes" id="UP000008316">
    <property type="component" value="Chromosome 1"/>
</dbReference>